<dbReference type="AlphaFoldDB" id="T1KDG1"/>
<dbReference type="SMART" id="SM00490">
    <property type="entry name" value="HELICc"/>
    <property type="match status" value="1"/>
</dbReference>
<evidence type="ECO:0000256" key="3">
    <source>
        <dbReference type="ARBA" id="ARBA00022806"/>
    </source>
</evidence>
<dbReference type="eggNOG" id="KOG0348">
    <property type="taxonomic scope" value="Eukaryota"/>
</dbReference>
<dbReference type="HOGENOM" id="CLU_003041_26_2_1"/>
<comment type="function">
    <text evidence="6">RNA helicase.</text>
</comment>
<reference evidence="10" key="2">
    <citation type="submission" date="2015-06" db="UniProtKB">
        <authorList>
            <consortium name="EnsemblMetazoa"/>
        </authorList>
    </citation>
    <scope>IDENTIFICATION</scope>
</reference>
<dbReference type="Pfam" id="PF13959">
    <property type="entry name" value="CTE_SPB4"/>
    <property type="match status" value="1"/>
</dbReference>
<evidence type="ECO:0000259" key="9">
    <source>
        <dbReference type="PROSITE" id="PS51194"/>
    </source>
</evidence>
<keyword evidence="5 6" id="KW-0694">RNA-binding</keyword>
<dbReference type="SUPFAM" id="SSF52540">
    <property type="entry name" value="P-loop containing nucleoside triphosphate hydrolases"/>
    <property type="match status" value="1"/>
</dbReference>
<dbReference type="InterPro" id="IPR027417">
    <property type="entry name" value="P-loop_NTPase"/>
</dbReference>
<evidence type="ECO:0000256" key="7">
    <source>
        <dbReference type="SAM" id="MobiDB-lite"/>
    </source>
</evidence>
<evidence type="ECO:0000256" key="2">
    <source>
        <dbReference type="ARBA" id="ARBA00022801"/>
    </source>
</evidence>
<feature type="domain" description="Helicase C-terminal" evidence="9">
    <location>
        <begin position="438"/>
        <end position="601"/>
    </location>
</feature>
<gene>
    <name evidence="10" type="primary">107363167</name>
</gene>
<feature type="region of interest" description="Disordered" evidence="7">
    <location>
        <begin position="71"/>
        <end position="91"/>
    </location>
</feature>
<dbReference type="Pfam" id="PF00271">
    <property type="entry name" value="Helicase_C"/>
    <property type="match status" value="1"/>
</dbReference>
<accession>T1KDG1</accession>
<keyword evidence="1 6" id="KW-0547">Nucleotide-binding</keyword>
<dbReference type="Pfam" id="PF00270">
    <property type="entry name" value="DEAD"/>
    <property type="match status" value="1"/>
</dbReference>
<dbReference type="InterPro" id="IPR001650">
    <property type="entry name" value="Helicase_C-like"/>
</dbReference>
<comment type="similarity">
    <text evidence="6">Belongs to the DEAD box helicase family.</text>
</comment>
<dbReference type="CDD" id="cd18787">
    <property type="entry name" value="SF2_C_DEAD"/>
    <property type="match status" value="1"/>
</dbReference>
<dbReference type="KEGG" id="tut:107363167"/>
<evidence type="ECO:0000313" key="11">
    <source>
        <dbReference type="Proteomes" id="UP000015104"/>
    </source>
</evidence>
<dbReference type="EMBL" id="CAEY01002016">
    <property type="status" value="NOT_ANNOTATED_CDS"/>
    <property type="molecule type" value="Genomic_DNA"/>
</dbReference>
<dbReference type="PANTHER" id="PTHR24031">
    <property type="entry name" value="RNA HELICASE"/>
    <property type="match status" value="1"/>
</dbReference>
<dbReference type="GO" id="GO:0003724">
    <property type="term" value="F:RNA helicase activity"/>
    <property type="evidence" value="ECO:0007669"/>
    <property type="project" value="UniProtKB-EC"/>
</dbReference>
<dbReference type="EnsemblMetazoa" id="tetur09g02810.1">
    <property type="protein sequence ID" value="tetur09g02810.1"/>
    <property type="gene ID" value="tetur09g02810"/>
</dbReference>
<evidence type="ECO:0000256" key="4">
    <source>
        <dbReference type="ARBA" id="ARBA00022840"/>
    </source>
</evidence>
<evidence type="ECO:0000256" key="5">
    <source>
        <dbReference type="ARBA" id="ARBA00022884"/>
    </source>
</evidence>
<dbReference type="GO" id="GO:0016787">
    <property type="term" value="F:hydrolase activity"/>
    <property type="evidence" value="ECO:0007669"/>
    <property type="project" value="UniProtKB-KW"/>
</dbReference>
<dbReference type="GO" id="GO:0005524">
    <property type="term" value="F:ATP binding"/>
    <property type="evidence" value="ECO:0007669"/>
    <property type="project" value="UniProtKB-UniRule"/>
</dbReference>
<sequence length="737" mass="83584">MMDDELPTSIELNITKSGPKRLQQTVKKKVRGKRALNFAPPVDHAAKAANKKNKILLDEFYSGIDLNEASKKVKKDDKKEEKPIKKETKSSNDFDELDEEFNQLKKRKNLKGRSGEKFTKPAKVPEHDDVDDDFFERGQKRKYNGNSHEKSNVFKVTKDGKTFVPSLFSNNPETPIINLKKVKPVKELLFSKKKFADFKDLHPHLVSCLKSRLNVEEMTRVQQSAIPPLVSGKDCLIKSATGSGKTLSYLVPIVQKLQSIEPKLQRSDGIHCLIIVPTRELVAQCFNTLADLCRSFTWLVPGCLMGGEKKKSEKSRIRKGITILVSTPGRLIDHMETTKNLKFNKVQYFVIDEADRLHEQGFEESLSKIIDHLKDECETRPQCVLLSATLSSSVQDLAGMTLTDPQLIDLCDSQDDIEKYALPPQLDLHYIVVPAKLRLISLCSFIVDQISKRKLKALIFMSTQDSVDFHHGIFTKLFSPLLEKSQLTPVKFFRLHGNMEQKDRMSVFNSFQSIPAGILLCTDVAARGLDLPLVDWIIQYSCPSKIGDFVHRVGRTARIGAKGDALLFLLPAETGFLNLLQDALQINFSETSLEDLIKTLLLVRLEGKFLGTRNPREYAAKLQQDLEKALYEDECLLNLAKKAFLAFLRAYASYPRETRTNLPFKELHIGHIATSFLLHDSPKDLGAAAFTYKQTQLRTYRRLNPYNKECRDPKRGLPVEMRASEFDSGIASKKRKT</sequence>
<dbReference type="Proteomes" id="UP000015104">
    <property type="component" value="Unassembled WGS sequence"/>
</dbReference>
<keyword evidence="2 6" id="KW-0378">Hydrolase</keyword>
<dbReference type="Gene3D" id="3.40.50.300">
    <property type="entry name" value="P-loop containing nucleotide triphosphate hydrolases"/>
    <property type="match status" value="2"/>
</dbReference>
<evidence type="ECO:0000256" key="1">
    <source>
        <dbReference type="ARBA" id="ARBA00022741"/>
    </source>
</evidence>
<dbReference type="InterPro" id="IPR011545">
    <property type="entry name" value="DEAD/DEAH_box_helicase_dom"/>
</dbReference>
<keyword evidence="3 6" id="KW-0347">Helicase</keyword>
<evidence type="ECO:0000256" key="6">
    <source>
        <dbReference type="RuleBase" id="RU365068"/>
    </source>
</evidence>
<organism evidence="10 11">
    <name type="scientific">Tetranychus urticae</name>
    <name type="common">Two-spotted spider mite</name>
    <dbReference type="NCBI Taxonomy" id="32264"/>
    <lineage>
        <taxon>Eukaryota</taxon>
        <taxon>Metazoa</taxon>
        <taxon>Ecdysozoa</taxon>
        <taxon>Arthropoda</taxon>
        <taxon>Chelicerata</taxon>
        <taxon>Arachnida</taxon>
        <taxon>Acari</taxon>
        <taxon>Acariformes</taxon>
        <taxon>Trombidiformes</taxon>
        <taxon>Prostigmata</taxon>
        <taxon>Eleutherengona</taxon>
        <taxon>Raphignathae</taxon>
        <taxon>Tetranychoidea</taxon>
        <taxon>Tetranychidae</taxon>
        <taxon>Tetranychus</taxon>
    </lineage>
</organism>
<dbReference type="PROSITE" id="PS51192">
    <property type="entry name" value="HELICASE_ATP_BIND_1"/>
    <property type="match status" value="1"/>
</dbReference>
<comment type="domain">
    <text evidence="6">The Q motif is unique to and characteristic of the DEAD box family of RNA helicases and controls ATP binding and hydrolysis.</text>
</comment>
<evidence type="ECO:0000313" key="10">
    <source>
        <dbReference type="EnsemblMetazoa" id="tetur09g02810.1"/>
    </source>
</evidence>
<keyword evidence="4 6" id="KW-0067">ATP-binding</keyword>
<feature type="region of interest" description="Disordered" evidence="7">
    <location>
        <begin position="20"/>
        <end position="41"/>
    </location>
</feature>
<comment type="catalytic activity">
    <reaction evidence="6">
        <text>ATP + H2O = ADP + phosphate + H(+)</text>
        <dbReference type="Rhea" id="RHEA:13065"/>
        <dbReference type="ChEBI" id="CHEBI:15377"/>
        <dbReference type="ChEBI" id="CHEBI:15378"/>
        <dbReference type="ChEBI" id="CHEBI:30616"/>
        <dbReference type="ChEBI" id="CHEBI:43474"/>
        <dbReference type="ChEBI" id="CHEBI:456216"/>
        <dbReference type="EC" id="3.6.4.13"/>
    </reaction>
</comment>
<dbReference type="OrthoDB" id="422663at2759"/>
<dbReference type="CDD" id="cd17949">
    <property type="entry name" value="DEADc_DDX31"/>
    <property type="match status" value="1"/>
</dbReference>
<dbReference type="InterPro" id="IPR014001">
    <property type="entry name" value="Helicase_ATP-bd"/>
</dbReference>
<dbReference type="OMA" id="AVHIKAD"/>
<dbReference type="SMART" id="SM00487">
    <property type="entry name" value="DEXDc"/>
    <property type="match status" value="1"/>
</dbReference>
<dbReference type="InterPro" id="IPR025313">
    <property type="entry name" value="SPB4-like_CTE"/>
</dbReference>
<dbReference type="GO" id="GO:0003723">
    <property type="term" value="F:RNA binding"/>
    <property type="evidence" value="ECO:0007669"/>
    <property type="project" value="UniProtKB-UniRule"/>
</dbReference>
<proteinExistence type="inferred from homology"/>
<dbReference type="SMART" id="SM01178">
    <property type="entry name" value="DUF4217"/>
    <property type="match status" value="1"/>
</dbReference>
<dbReference type="EC" id="3.6.4.13" evidence="6"/>
<dbReference type="STRING" id="32264.T1KDG1"/>
<name>T1KDG1_TETUR</name>
<keyword evidence="11" id="KW-1185">Reference proteome</keyword>
<feature type="domain" description="Helicase ATP-binding" evidence="8">
    <location>
        <begin position="226"/>
        <end position="408"/>
    </location>
</feature>
<protein>
    <recommendedName>
        <fullName evidence="6">ATP-dependent RNA helicase</fullName>
        <ecNumber evidence="6">3.6.4.13</ecNumber>
    </recommendedName>
</protein>
<dbReference type="PROSITE" id="PS51194">
    <property type="entry name" value="HELICASE_CTER"/>
    <property type="match status" value="1"/>
</dbReference>
<evidence type="ECO:0000259" key="8">
    <source>
        <dbReference type="PROSITE" id="PS51192"/>
    </source>
</evidence>
<reference evidence="11" key="1">
    <citation type="submission" date="2011-08" db="EMBL/GenBank/DDBJ databases">
        <authorList>
            <person name="Rombauts S."/>
        </authorList>
    </citation>
    <scope>NUCLEOTIDE SEQUENCE</scope>
    <source>
        <strain evidence="11">London</strain>
    </source>
</reference>